<reference evidence="2 3" key="1">
    <citation type="submission" date="2022-03" db="EMBL/GenBank/DDBJ databases">
        <authorList>
            <person name="Jo J.-H."/>
            <person name="Im W.-T."/>
        </authorList>
    </citation>
    <scope>NUCLEOTIDE SEQUENCE [LARGE SCALE GENOMIC DNA]</scope>
    <source>
        <strain evidence="2 3">MA9</strain>
    </source>
</reference>
<proteinExistence type="predicted"/>
<evidence type="ECO:0000313" key="3">
    <source>
        <dbReference type="Proteomes" id="UP001316087"/>
    </source>
</evidence>
<keyword evidence="1" id="KW-0472">Membrane</keyword>
<dbReference type="EMBL" id="JAKZFC010000001">
    <property type="protein sequence ID" value="MCH7321583.1"/>
    <property type="molecule type" value="Genomic_DNA"/>
</dbReference>
<evidence type="ECO:0000256" key="1">
    <source>
        <dbReference type="SAM" id="Phobius"/>
    </source>
</evidence>
<comment type="caution">
    <text evidence="2">The sequence shown here is derived from an EMBL/GenBank/DDBJ whole genome shotgun (WGS) entry which is preliminary data.</text>
</comment>
<keyword evidence="3" id="KW-1185">Reference proteome</keyword>
<accession>A0ABS9UBI4</accession>
<feature type="transmembrane region" description="Helical" evidence="1">
    <location>
        <begin position="21"/>
        <end position="44"/>
    </location>
</feature>
<keyword evidence="1" id="KW-1133">Transmembrane helix</keyword>
<dbReference type="RefSeq" id="WP_241368606.1">
    <property type="nucleotide sequence ID" value="NZ_JAKZFC010000001.1"/>
</dbReference>
<gene>
    <name evidence="2" type="ORF">LZ480_06715</name>
</gene>
<name>A0ABS9UBI4_9BACL</name>
<dbReference type="Proteomes" id="UP001316087">
    <property type="component" value="Unassembled WGS sequence"/>
</dbReference>
<keyword evidence="1" id="KW-0812">Transmembrane</keyword>
<sequence length="45" mass="5363">MRNTPRYKRDLFSRKQYSLFEFTKVGLIAFICIIIIGSFMRVVFG</sequence>
<protein>
    <recommendedName>
        <fullName evidence="4">DUF4044 domain-containing protein</fullName>
    </recommendedName>
</protein>
<evidence type="ECO:0000313" key="2">
    <source>
        <dbReference type="EMBL" id="MCH7321583.1"/>
    </source>
</evidence>
<organism evidence="2 3">
    <name type="scientific">Solibacillus palustris</name>
    <dbReference type="NCBI Taxonomy" id="2908203"/>
    <lineage>
        <taxon>Bacteria</taxon>
        <taxon>Bacillati</taxon>
        <taxon>Bacillota</taxon>
        <taxon>Bacilli</taxon>
        <taxon>Bacillales</taxon>
        <taxon>Caryophanaceae</taxon>
        <taxon>Solibacillus</taxon>
    </lineage>
</organism>
<evidence type="ECO:0008006" key="4">
    <source>
        <dbReference type="Google" id="ProtNLM"/>
    </source>
</evidence>